<sequence>MFEGEICEKRFSSRFLNTTLVLRECPDIWRKKLMPTLTRQNSTTDMEVTSIRLERQLKDKLKELSGSQGYQALIRDILWNYVQHKSGDYRPQFCKSDIRATIKAIAERKERCVLTGKFIEPQEPMLLGLTINGEMLPLSIDSLSDC</sequence>
<gene>
    <name evidence="1" type="ORF">LYNGBM3L_75730</name>
</gene>
<dbReference type="EMBL" id="GL890901">
    <property type="protein sequence ID" value="EGJ32814.1"/>
    <property type="molecule type" value="Genomic_DNA"/>
</dbReference>
<accession>F4XRH1</accession>
<organism evidence="1 2">
    <name type="scientific">Moorena producens 3L</name>
    <dbReference type="NCBI Taxonomy" id="489825"/>
    <lineage>
        <taxon>Bacteria</taxon>
        <taxon>Bacillati</taxon>
        <taxon>Cyanobacteriota</taxon>
        <taxon>Cyanophyceae</taxon>
        <taxon>Coleofasciculales</taxon>
        <taxon>Coleofasciculaceae</taxon>
        <taxon>Moorena</taxon>
    </lineage>
</organism>
<evidence type="ECO:0000313" key="2">
    <source>
        <dbReference type="Proteomes" id="UP000003959"/>
    </source>
</evidence>
<dbReference type="eggNOG" id="ENOG5031R2B">
    <property type="taxonomic scope" value="Bacteria"/>
</dbReference>
<reference evidence="2" key="1">
    <citation type="journal article" date="2011" name="Proc. Natl. Acad. Sci. U.S.A.">
        <title>Genomic insights into the physiology and ecology of the marine filamentous cyanobacterium Lyngbya majuscula.</title>
        <authorList>
            <person name="Jones A.C."/>
            <person name="Monroe E.A."/>
            <person name="Podell S."/>
            <person name="Hess W.R."/>
            <person name="Klages S."/>
            <person name="Esquenazi E."/>
            <person name="Niessen S."/>
            <person name="Hoover H."/>
            <person name="Rothmann M."/>
            <person name="Lasken R.S."/>
            <person name="Yates J.R.III."/>
            <person name="Reinhardt R."/>
            <person name="Kube M."/>
            <person name="Burkart M.D."/>
            <person name="Allen E.E."/>
            <person name="Dorrestein P.C."/>
            <person name="Gerwick W.H."/>
            <person name="Gerwick L."/>
        </authorList>
    </citation>
    <scope>NUCLEOTIDE SEQUENCE [LARGE SCALE GENOMIC DNA]</scope>
    <source>
        <strain evidence="2">3L</strain>
    </source>
</reference>
<evidence type="ECO:0000313" key="1">
    <source>
        <dbReference type="EMBL" id="EGJ32814.1"/>
    </source>
</evidence>
<keyword evidence="2" id="KW-1185">Reference proteome</keyword>
<dbReference type="Proteomes" id="UP000003959">
    <property type="component" value="Unassembled WGS sequence"/>
</dbReference>
<dbReference type="AlphaFoldDB" id="F4XRH1"/>
<proteinExistence type="predicted"/>
<name>F4XRH1_9CYAN</name>
<dbReference type="HOGENOM" id="CLU_148613_0_0_3"/>
<protein>
    <submittedName>
        <fullName evidence="1">Uncharacterized protein</fullName>
    </submittedName>
</protein>